<evidence type="ECO:0000313" key="2">
    <source>
        <dbReference type="Proteomes" id="UP000796880"/>
    </source>
</evidence>
<dbReference type="AlphaFoldDB" id="A0A8K0HKM6"/>
<reference evidence="1" key="1">
    <citation type="submission" date="2020-03" db="EMBL/GenBank/DDBJ databases">
        <title>A high-quality chromosome-level genome assembly of a woody plant with both climbing and erect habits, Rhamnella rubrinervis.</title>
        <authorList>
            <person name="Lu Z."/>
            <person name="Yang Y."/>
            <person name="Zhu X."/>
            <person name="Sun Y."/>
        </authorList>
    </citation>
    <scope>NUCLEOTIDE SEQUENCE</scope>
    <source>
        <strain evidence="1">BYM</strain>
        <tissue evidence="1">Leaf</tissue>
    </source>
</reference>
<dbReference type="OrthoDB" id="692882at2759"/>
<accession>A0A8K0HKM6</accession>
<protein>
    <submittedName>
        <fullName evidence="1">Uncharacterized protein</fullName>
    </submittedName>
</protein>
<sequence length="151" mass="16850">MQQKIVFELQIRSERYRRKALKMAVVEDGVHTVVFEGENRERMVIIGDGIVDAGRLGRALRNKVGYADLQKIVIELQIQCDKCRSKALQIAAGENGVNTVGFKGAHKNQMVIIGDGIIDASRLTKSLRNKVGYADLLTVEELKDKINSQLI</sequence>
<organism evidence="1 2">
    <name type="scientific">Rhamnella rubrinervis</name>
    <dbReference type="NCBI Taxonomy" id="2594499"/>
    <lineage>
        <taxon>Eukaryota</taxon>
        <taxon>Viridiplantae</taxon>
        <taxon>Streptophyta</taxon>
        <taxon>Embryophyta</taxon>
        <taxon>Tracheophyta</taxon>
        <taxon>Spermatophyta</taxon>
        <taxon>Magnoliopsida</taxon>
        <taxon>eudicotyledons</taxon>
        <taxon>Gunneridae</taxon>
        <taxon>Pentapetalae</taxon>
        <taxon>rosids</taxon>
        <taxon>fabids</taxon>
        <taxon>Rosales</taxon>
        <taxon>Rhamnaceae</taxon>
        <taxon>rhamnoid group</taxon>
        <taxon>Rhamneae</taxon>
        <taxon>Rhamnella</taxon>
    </lineage>
</organism>
<proteinExistence type="predicted"/>
<dbReference type="Proteomes" id="UP000796880">
    <property type="component" value="Unassembled WGS sequence"/>
</dbReference>
<keyword evidence="2" id="KW-1185">Reference proteome</keyword>
<dbReference type="PANTHER" id="PTHR46932">
    <property type="entry name" value="HEAVY METAL-ASSOCIATED ISOPRENYLATED PLANT PROTEIN 47"/>
    <property type="match status" value="1"/>
</dbReference>
<dbReference type="PANTHER" id="PTHR46932:SF12">
    <property type="entry name" value="HEAVY METAL-ASSOCIATED ISOPRENYLATED PLANT PROTEIN 47"/>
    <property type="match status" value="1"/>
</dbReference>
<dbReference type="InterPro" id="IPR042885">
    <property type="entry name" value="HIPP47/16"/>
</dbReference>
<gene>
    <name evidence="1" type="ORF">FNV43_RR03783</name>
</gene>
<dbReference type="EMBL" id="VOIH02000002">
    <property type="protein sequence ID" value="KAF3453343.1"/>
    <property type="molecule type" value="Genomic_DNA"/>
</dbReference>
<comment type="caution">
    <text evidence="1">The sequence shown here is derived from an EMBL/GenBank/DDBJ whole genome shotgun (WGS) entry which is preliminary data.</text>
</comment>
<dbReference type="Gene3D" id="3.30.70.100">
    <property type="match status" value="2"/>
</dbReference>
<evidence type="ECO:0000313" key="1">
    <source>
        <dbReference type="EMBL" id="KAF3453343.1"/>
    </source>
</evidence>
<name>A0A8K0HKM6_9ROSA</name>